<evidence type="ECO:0000313" key="2">
    <source>
        <dbReference type="Proteomes" id="UP000317893"/>
    </source>
</evidence>
<name>A0A542DVF6_9MICO</name>
<protein>
    <recommendedName>
        <fullName evidence="3">Prenyltransferase/squalene oxidase-like repeat protein</fullName>
    </recommendedName>
</protein>
<accession>A0A542DVF6</accession>
<dbReference type="SUPFAM" id="SSF48208">
    <property type="entry name" value="Six-hairpin glycosidases"/>
    <property type="match status" value="1"/>
</dbReference>
<sequence>MRPLEVPGVLTAAQTARTADAIARAQTPGGAIPWYPGGRLDPWDHVQAAMGLTAAGRRDEAAAALRWSAGAQRRDGTWPMAYGGPDATTVLDPHADLGFGAYLATGVRHHHLATGDRRLVDETWPAVRAALDLVVAHQRDDGTVPWAVGAGGPVDDALLTASASTALSLRHSATLGELVRDPHPGWLRAARRLAHAVADHPEAFSPKPTHAMDWYYPVLTGALTGARAAAHLDARWAEFVEPGLGVRCVSDHPWVTGGESAELALALDAAGRPARAAAVLRDLQHLRDEDGSYWTGLVHADGKRWPVERTTWTAATVLLAADALAGATAAGGLFRDAAREAHHAAPYRSEKETPCRCRLAS</sequence>
<keyword evidence="2" id="KW-1185">Reference proteome</keyword>
<dbReference type="Gene3D" id="1.50.10.10">
    <property type="match status" value="1"/>
</dbReference>
<dbReference type="GO" id="GO:0005975">
    <property type="term" value="P:carbohydrate metabolic process"/>
    <property type="evidence" value="ECO:0007669"/>
    <property type="project" value="InterPro"/>
</dbReference>
<dbReference type="EMBL" id="VFMN01000001">
    <property type="protein sequence ID" value="TQJ07067.1"/>
    <property type="molecule type" value="Genomic_DNA"/>
</dbReference>
<dbReference type="InterPro" id="IPR012341">
    <property type="entry name" value="6hp_glycosidase-like_sf"/>
</dbReference>
<evidence type="ECO:0008006" key="3">
    <source>
        <dbReference type="Google" id="ProtNLM"/>
    </source>
</evidence>
<dbReference type="RefSeq" id="WP_211355884.1">
    <property type="nucleotide sequence ID" value="NZ_BAAAPR010000018.1"/>
</dbReference>
<dbReference type="AlphaFoldDB" id="A0A542DVF6"/>
<gene>
    <name evidence="1" type="ORF">FB458_0114</name>
</gene>
<dbReference type="InterPro" id="IPR008928">
    <property type="entry name" value="6-hairpin_glycosidase_sf"/>
</dbReference>
<organism evidence="1 2">
    <name type="scientific">Lapillicoccus jejuensis</name>
    <dbReference type="NCBI Taxonomy" id="402171"/>
    <lineage>
        <taxon>Bacteria</taxon>
        <taxon>Bacillati</taxon>
        <taxon>Actinomycetota</taxon>
        <taxon>Actinomycetes</taxon>
        <taxon>Micrococcales</taxon>
        <taxon>Intrasporangiaceae</taxon>
        <taxon>Lapillicoccus</taxon>
    </lineage>
</organism>
<dbReference type="Proteomes" id="UP000317893">
    <property type="component" value="Unassembled WGS sequence"/>
</dbReference>
<comment type="caution">
    <text evidence="1">The sequence shown here is derived from an EMBL/GenBank/DDBJ whole genome shotgun (WGS) entry which is preliminary data.</text>
</comment>
<evidence type="ECO:0000313" key="1">
    <source>
        <dbReference type="EMBL" id="TQJ07067.1"/>
    </source>
</evidence>
<reference evidence="1 2" key="1">
    <citation type="submission" date="2019-06" db="EMBL/GenBank/DDBJ databases">
        <title>Sequencing the genomes of 1000 actinobacteria strains.</title>
        <authorList>
            <person name="Klenk H.-P."/>
        </authorList>
    </citation>
    <scope>NUCLEOTIDE SEQUENCE [LARGE SCALE GENOMIC DNA]</scope>
    <source>
        <strain evidence="1 2">DSM 18607</strain>
    </source>
</reference>
<proteinExistence type="predicted"/>